<dbReference type="RefSeq" id="WP_078811618.1">
    <property type="nucleotide sequence ID" value="NZ_FUYE01000001.1"/>
</dbReference>
<dbReference type="OrthoDB" id="9152983at2"/>
<sequence>MSPAEALTNYVDQLNTHAWEKIAPCVTDDAVFMFTENTFVGHAAAKAAFEKTFALIQDEHYSLHHIVWTAVTETMAACHYEFRWSGKIAGEEAAGGGRGTTILIQKQGHWLIAHEHLGPYPRQ</sequence>
<dbReference type="EMBL" id="FUYE01000001">
    <property type="protein sequence ID" value="SKA77631.1"/>
    <property type="molecule type" value="Genomic_DNA"/>
</dbReference>
<protein>
    <submittedName>
        <fullName evidence="2">SnoaL-like domain-containing protein</fullName>
    </submittedName>
</protein>
<organism evidence="2 3">
    <name type="scientific">Prosthecobacter debontii</name>
    <dbReference type="NCBI Taxonomy" id="48467"/>
    <lineage>
        <taxon>Bacteria</taxon>
        <taxon>Pseudomonadati</taxon>
        <taxon>Verrucomicrobiota</taxon>
        <taxon>Verrucomicrobiia</taxon>
        <taxon>Verrucomicrobiales</taxon>
        <taxon>Verrucomicrobiaceae</taxon>
        <taxon>Prosthecobacter</taxon>
    </lineage>
</organism>
<reference evidence="3" key="1">
    <citation type="submission" date="2017-02" db="EMBL/GenBank/DDBJ databases">
        <authorList>
            <person name="Varghese N."/>
            <person name="Submissions S."/>
        </authorList>
    </citation>
    <scope>NUCLEOTIDE SEQUENCE [LARGE SCALE GENOMIC DNA]</scope>
    <source>
        <strain evidence="3">ATCC 700200</strain>
    </source>
</reference>
<dbReference type="InterPro" id="IPR037401">
    <property type="entry name" value="SnoaL-like"/>
</dbReference>
<dbReference type="InterPro" id="IPR032710">
    <property type="entry name" value="NTF2-like_dom_sf"/>
</dbReference>
<feature type="domain" description="SnoaL-like" evidence="1">
    <location>
        <begin position="8"/>
        <end position="93"/>
    </location>
</feature>
<name>A0A1T4WLX3_9BACT</name>
<evidence type="ECO:0000313" key="2">
    <source>
        <dbReference type="EMBL" id="SKA77631.1"/>
    </source>
</evidence>
<dbReference type="Proteomes" id="UP000190774">
    <property type="component" value="Unassembled WGS sequence"/>
</dbReference>
<dbReference type="Gene3D" id="3.10.450.50">
    <property type="match status" value="1"/>
</dbReference>
<evidence type="ECO:0000313" key="3">
    <source>
        <dbReference type="Proteomes" id="UP000190774"/>
    </source>
</evidence>
<accession>A0A1T4WLX3</accession>
<keyword evidence="3" id="KW-1185">Reference proteome</keyword>
<dbReference type="AlphaFoldDB" id="A0A1T4WLX3"/>
<dbReference type="Pfam" id="PF12680">
    <property type="entry name" value="SnoaL_2"/>
    <property type="match status" value="1"/>
</dbReference>
<proteinExistence type="predicted"/>
<evidence type="ECO:0000259" key="1">
    <source>
        <dbReference type="Pfam" id="PF12680"/>
    </source>
</evidence>
<dbReference type="STRING" id="48467.SAMN02745166_00410"/>
<dbReference type="SUPFAM" id="SSF54427">
    <property type="entry name" value="NTF2-like"/>
    <property type="match status" value="1"/>
</dbReference>
<gene>
    <name evidence="2" type="ORF">SAMN02745166_00410</name>
</gene>